<reference evidence="2" key="1">
    <citation type="submission" date="2023-06" db="EMBL/GenBank/DDBJ databases">
        <authorList>
            <person name="Noh H."/>
        </authorList>
    </citation>
    <scope>NUCLEOTIDE SEQUENCE</scope>
    <source>
        <strain evidence="2">DUCC20226</strain>
    </source>
</reference>
<protein>
    <recommendedName>
        <fullName evidence="1">Heterokaryon incompatibility domain-containing protein</fullName>
    </recommendedName>
</protein>
<dbReference type="AlphaFoldDB" id="A0AAD9W788"/>
<evidence type="ECO:0000259" key="1">
    <source>
        <dbReference type="Pfam" id="PF06985"/>
    </source>
</evidence>
<organism evidence="2 3">
    <name type="scientific">Phomopsis amygdali</name>
    <name type="common">Fusicoccum amygdali</name>
    <dbReference type="NCBI Taxonomy" id="1214568"/>
    <lineage>
        <taxon>Eukaryota</taxon>
        <taxon>Fungi</taxon>
        <taxon>Dikarya</taxon>
        <taxon>Ascomycota</taxon>
        <taxon>Pezizomycotina</taxon>
        <taxon>Sordariomycetes</taxon>
        <taxon>Sordariomycetidae</taxon>
        <taxon>Diaporthales</taxon>
        <taxon>Diaporthaceae</taxon>
        <taxon>Diaporthe</taxon>
    </lineage>
</organism>
<dbReference type="InterPro" id="IPR052895">
    <property type="entry name" value="HetReg/Transcr_Mod"/>
</dbReference>
<dbReference type="InterPro" id="IPR010730">
    <property type="entry name" value="HET"/>
</dbReference>
<evidence type="ECO:0000313" key="3">
    <source>
        <dbReference type="Proteomes" id="UP001265746"/>
    </source>
</evidence>
<dbReference type="Proteomes" id="UP001265746">
    <property type="component" value="Unassembled WGS sequence"/>
</dbReference>
<name>A0AAD9W788_PHOAM</name>
<dbReference type="EMBL" id="JAUJFL010000002">
    <property type="protein sequence ID" value="KAK2609521.1"/>
    <property type="molecule type" value="Genomic_DNA"/>
</dbReference>
<keyword evidence="3" id="KW-1185">Reference proteome</keyword>
<dbReference type="Pfam" id="PF06985">
    <property type="entry name" value="HET"/>
    <property type="match status" value="1"/>
</dbReference>
<feature type="domain" description="Heterokaryon incompatibility" evidence="1">
    <location>
        <begin position="55"/>
        <end position="222"/>
    </location>
</feature>
<gene>
    <name evidence="2" type="ORF">N8I77_003018</name>
</gene>
<dbReference type="PANTHER" id="PTHR24148">
    <property type="entry name" value="ANKYRIN REPEAT DOMAIN-CONTAINING PROTEIN 39 HOMOLOG-RELATED"/>
    <property type="match status" value="1"/>
</dbReference>
<dbReference type="PANTHER" id="PTHR24148:SF73">
    <property type="entry name" value="HET DOMAIN PROTEIN (AFU_ORTHOLOGUE AFUA_8G01020)"/>
    <property type="match status" value="1"/>
</dbReference>
<accession>A0AAD9W788</accession>
<evidence type="ECO:0000313" key="2">
    <source>
        <dbReference type="EMBL" id="KAK2609521.1"/>
    </source>
</evidence>
<comment type="caution">
    <text evidence="2">The sequence shown here is derived from an EMBL/GenBank/DDBJ whole genome shotgun (WGS) entry which is preliminary data.</text>
</comment>
<sequence length="987" mass="113653">MDSPSSSFENVFTHEPLPDAANYIRLLEVLDDNYSETIKVRCKLTIWPIDSVPSYRAISYTWGDPESNTSILMNDKTLQVRTNCEFALKQAYWYKKKRSKWPRKRWYYWVDAICIDQTNLGEKGKQVSMMGNIYKKASHVLACIGDHADDSLFFFQTFYGLKRHVVRVKDIARHCEHLCSHPGSISTRFRWMHRSSTTNRFVLALARLAMRPYFSRLWILQELQKAQDMTILCGQFVLRKEDAKSLFHGMYECFSRDYNLSFSKDDYFSRISWGCYEKYLDVKFLRRLVDHGLPHPSRHGEWLRDVPRRCVTIFNMMETTALHSDRALFVLLEIIVCRLQCAMPRDKVYGVISLIEWGDVAPPTPDYTQSDLKVAVDFLEAVMKLWKTRAEYAHSQIWRYLVISTRMLSLDTESQGSVEALEARRGPPKDCALGAVKTRFEDSIVRLPAPGWRILSEDIDNSSFKLRNLRLPPPGYRDDGLLLLPRWARAGDWAIEIGSESYKDLWYKTHDLRHILPPTYTALLIMREGTEGHRNTFIGCGFYASMSNSTCPCFKRASETHVDICFDLEDGMIFLLRMKQLHELEMDSDSTDWVVDFLDTGVCKPQTPGSSYAILSPDVKLPVERVKLDPWSELKMPEQGNYKLHSLKRFFFVLWDTKYRRGWFVNGQVAALQLLRAYLKNISQAKDFDFSRLDCSLQSPSEAYELLSDYGYMKTPISRVAKDAKEKSEHGEPSSDQAGVDKRLLGEVVDGFYGILLEIAQSPESLNGNSRLSGWFHNLEGTRKDISVNGWDFQRIYCSNKAEVCINKFDKQPVWLNFVRDRLISSACSKSGASFLFGSDFDETIKSHYGHCCPYFESLPAGQDYLAASIHTIYWLVETECSDDKPEERAARLQPSGEIAWKRHLSPFHHAHGQGDHLDKLDSSCFPVQGFVTASCGKDEDLLKRSKGRPYSCKEVKVMAKTHPKGVVVFGRQPNRRKLRQLAQANL</sequence>
<proteinExistence type="predicted"/>